<dbReference type="RefSeq" id="WP_377613460.1">
    <property type="nucleotide sequence ID" value="NZ_JBHUPA010000039.1"/>
</dbReference>
<dbReference type="Pfam" id="PF04321">
    <property type="entry name" value="RmlD_sub_bind"/>
    <property type="match status" value="1"/>
</dbReference>
<proteinExistence type="inferred from homology"/>
<accession>A0ABW6BBX7</accession>
<organism evidence="8 9">
    <name type="scientific">Olivibacter jilunii</name>
    <dbReference type="NCBI Taxonomy" id="985016"/>
    <lineage>
        <taxon>Bacteria</taxon>
        <taxon>Pseudomonadati</taxon>
        <taxon>Bacteroidota</taxon>
        <taxon>Sphingobacteriia</taxon>
        <taxon>Sphingobacteriales</taxon>
        <taxon>Sphingobacteriaceae</taxon>
        <taxon>Olivibacter</taxon>
    </lineage>
</organism>
<dbReference type="NCBIfam" id="TIGR01214">
    <property type="entry name" value="rmlD"/>
    <property type="match status" value="1"/>
</dbReference>
<keyword evidence="6" id="KW-0521">NADP</keyword>
<evidence type="ECO:0000256" key="4">
    <source>
        <dbReference type="ARBA" id="ARBA00017099"/>
    </source>
</evidence>
<dbReference type="InterPro" id="IPR005913">
    <property type="entry name" value="dTDP_dehydrorham_reduct"/>
</dbReference>
<dbReference type="InterPro" id="IPR036291">
    <property type="entry name" value="NAD(P)-bd_dom_sf"/>
</dbReference>
<dbReference type="InterPro" id="IPR029903">
    <property type="entry name" value="RmlD-like-bd"/>
</dbReference>
<evidence type="ECO:0000256" key="1">
    <source>
        <dbReference type="ARBA" id="ARBA00004781"/>
    </source>
</evidence>
<protein>
    <recommendedName>
        <fullName evidence="4 6">dTDP-4-dehydrorhamnose reductase</fullName>
        <ecNumber evidence="3 6">1.1.1.133</ecNumber>
    </recommendedName>
</protein>
<evidence type="ECO:0000313" key="9">
    <source>
        <dbReference type="Proteomes" id="UP001597560"/>
    </source>
</evidence>
<dbReference type="GO" id="GO:0008831">
    <property type="term" value="F:dTDP-4-dehydrorhamnose reductase activity"/>
    <property type="evidence" value="ECO:0007669"/>
    <property type="project" value="UniProtKB-EC"/>
</dbReference>
<comment type="function">
    <text evidence="6">Catalyzes the reduction of dTDP-6-deoxy-L-lyxo-4-hexulose to yield dTDP-L-rhamnose.</text>
</comment>
<dbReference type="Proteomes" id="UP001597560">
    <property type="component" value="Unassembled WGS sequence"/>
</dbReference>
<comment type="similarity">
    <text evidence="2 6">Belongs to the dTDP-4-dehydrorhamnose reductase family.</text>
</comment>
<evidence type="ECO:0000256" key="3">
    <source>
        <dbReference type="ARBA" id="ARBA00012929"/>
    </source>
</evidence>
<dbReference type="Gene3D" id="3.40.50.720">
    <property type="entry name" value="NAD(P)-binding Rossmann-like Domain"/>
    <property type="match status" value="1"/>
</dbReference>
<dbReference type="EMBL" id="JBHUPA010000039">
    <property type="protein sequence ID" value="MFD2965531.1"/>
    <property type="molecule type" value="Genomic_DNA"/>
</dbReference>
<sequence>MSKIIVLGGQGQLGQCLQSVCKDKAMVFLSSKEADISNEAQLEQWFIQYNPSHIINCAAYTAVDKAEDEKEEASKINTIAPGILARLCKRFDAILIHISTDFVFEGNQTGLLEETSIANPTGVYGQTKLDGETTIQQIWNKHIIIRTSWLYSEYANNFVKTMLRLAQDREELKVVADQVGTPTYARDLAEVLCKIIDNNITEDEYGLYHYSNEGVASWYDFAYAVFELSNTNIRLFPIKTADFPTKAKRPAYSVMDKSKIKKQFNLVIPNWRDSLKNCLQRLKEIQN</sequence>
<reference evidence="9" key="1">
    <citation type="journal article" date="2019" name="Int. J. Syst. Evol. Microbiol.">
        <title>The Global Catalogue of Microorganisms (GCM) 10K type strain sequencing project: providing services to taxonomists for standard genome sequencing and annotation.</title>
        <authorList>
            <consortium name="The Broad Institute Genomics Platform"/>
            <consortium name="The Broad Institute Genome Sequencing Center for Infectious Disease"/>
            <person name="Wu L."/>
            <person name="Ma J."/>
        </authorList>
    </citation>
    <scope>NUCLEOTIDE SEQUENCE [LARGE SCALE GENOMIC DNA]</scope>
    <source>
        <strain evidence="9">KCTC 23098</strain>
    </source>
</reference>
<name>A0ABW6BBX7_9SPHI</name>
<comment type="catalytic activity">
    <reaction evidence="5">
        <text>dTDP-beta-L-rhamnose + NADP(+) = dTDP-4-dehydro-beta-L-rhamnose + NADPH + H(+)</text>
        <dbReference type="Rhea" id="RHEA:21796"/>
        <dbReference type="ChEBI" id="CHEBI:15378"/>
        <dbReference type="ChEBI" id="CHEBI:57510"/>
        <dbReference type="ChEBI" id="CHEBI:57783"/>
        <dbReference type="ChEBI" id="CHEBI:58349"/>
        <dbReference type="ChEBI" id="CHEBI:62830"/>
        <dbReference type="EC" id="1.1.1.133"/>
    </reaction>
</comment>
<gene>
    <name evidence="8" type="primary">rfbD</name>
    <name evidence="8" type="ORF">ACFS6J_27275</name>
</gene>
<comment type="caution">
    <text evidence="8">The sequence shown here is derived from an EMBL/GenBank/DDBJ whole genome shotgun (WGS) entry which is preliminary data.</text>
</comment>
<dbReference type="EC" id="1.1.1.133" evidence="3 6"/>
<dbReference type="CDD" id="cd05254">
    <property type="entry name" value="dTDP_HR_like_SDR_e"/>
    <property type="match status" value="1"/>
</dbReference>
<keyword evidence="6 8" id="KW-0560">Oxidoreductase</keyword>
<dbReference type="PANTHER" id="PTHR10491">
    <property type="entry name" value="DTDP-4-DEHYDRORHAMNOSE REDUCTASE"/>
    <property type="match status" value="1"/>
</dbReference>
<evidence type="ECO:0000256" key="5">
    <source>
        <dbReference type="ARBA" id="ARBA00048200"/>
    </source>
</evidence>
<evidence type="ECO:0000259" key="7">
    <source>
        <dbReference type="Pfam" id="PF04321"/>
    </source>
</evidence>
<evidence type="ECO:0000256" key="2">
    <source>
        <dbReference type="ARBA" id="ARBA00010944"/>
    </source>
</evidence>
<evidence type="ECO:0000256" key="6">
    <source>
        <dbReference type="RuleBase" id="RU364082"/>
    </source>
</evidence>
<feature type="domain" description="RmlD-like substrate binding" evidence="7">
    <location>
        <begin position="3"/>
        <end position="282"/>
    </location>
</feature>
<keyword evidence="9" id="KW-1185">Reference proteome</keyword>
<dbReference type="PANTHER" id="PTHR10491:SF4">
    <property type="entry name" value="METHIONINE ADENOSYLTRANSFERASE 2 SUBUNIT BETA"/>
    <property type="match status" value="1"/>
</dbReference>
<dbReference type="SUPFAM" id="SSF51735">
    <property type="entry name" value="NAD(P)-binding Rossmann-fold domains"/>
    <property type="match status" value="1"/>
</dbReference>
<comment type="pathway">
    <text evidence="1 6">Carbohydrate biosynthesis; dTDP-L-rhamnose biosynthesis.</text>
</comment>
<evidence type="ECO:0000313" key="8">
    <source>
        <dbReference type="EMBL" id="MFD2965531.1"/>
    </source>
</evidence>
<dbReference type="Gene3D" id="3.90.25.10">
    <property type="entry name" value="UDP-galactose 4-epimerase, domain 1"/>
    <property type="match status" value="1"/>
</dbReference>